<keyword evidence="3" id="KW-0012">Acyltransferase</keyword>
<protein>
    <submittedName>
        <fullName evidence="3">Protein-glutamine gamma-glutamyltransferase</fullName>
        <ecNumber evidence="3">2.3.2.13</ecNumber>
    </submittedName>
</protein>
<dbReference type="InterPro" id="IPR020916">
    <property type="entry name" value="Gln_gamma-glutamylTfrase_bac"/>
</dbReference>
<dbReference type="EMBL" id="SMRT01000008">
    <property type="protein sequence ID" value="TDF96139.1"/>
    <property type="molecule type" value="Genomic_DNA"/>
</dbReference>
<keyword evidence="4" id="KW-1185">Reference proteome</keyword>
<gene>
    <name evidence="3" type="ORF">E1757_17195</name>
</gene>
<keyword evidence="1 3" id="KW-0808">Transferase</keyword>
<dbReference type="HAMAP" id="MF_00727">
    <property type="entry name" value="Tgl"/>
    <property type="match status" value="1"/>
</dbReference>
<name>A0A4R5KKP3_9BACL</name>
<dbReference type="NCBIfam" id="NF002869">
    <property type="entry name" value="PRK03187.1"/>
    <property type="match status" value="1"/>
</dbReference>
<dbReference type="Proteomes" id="UP000295636">
    <property type="component" value="Unassembled WGS sequence"/>
</dbReference>
<dbReference type="EC" id="2.3.2.13" evidence="3"/>
<dbReference type="GO" id="GO:0030435">
    <property type="term" value="P:sporulation resulting in formation of a cellular spore"/>
    <property type="evidence" value="ECO:0007669"/>
    <property type="project" value="UniProtKB-KW"/>
</dbReference>
<evidence type="ECO:0000313" key="4">
    <source>
        <dbReference type="Proteomes" id="UP000295636"/>
    </source>
</evidence>
<evidence type="ECO:0000256" key="2">
    <source>
        <dbReference type="ARBA" id="ARBA00022969"/>
    </source>
</evidence>
<comment type="caution">
    <text evidence="3">The sequence shown here is derived from an EMBL/GenBank/DDBJ whole genome shotgun (WGS) entry which is preliminary data.</text>
</comment>
<dbReference type="OrthoDB" id="1845399at2"/>
<proteinExistence type="inferred from homology"/>
<dbReference type="Pfam" id="PF20085">
    <property type="entry name" value="TGL"/>
    <property type="match status" value="1"/>
</dbReference>
<dbReference type="AlphaFoldDB" id="A0A4R5KKP3"/>
<sequence length="265" mass="30482">MIVIAGNKLTNFDDTMLPELERIIYQKKMGSSFEQQYDSMDEFLFELHMRGRVVEAARLLNKSGIQFAGFKNTRCNDAFWTITEYGGIQLKDGVAPRDAINDIFRNGSKYAIECATAIVIILYKAVLDSINPEQFDRLFADLLLFDWHYNSNLRILRRSNVQQAEAGDVLYFENPDFSPKTPWWRGENVILLENGKYYGHGLGIRSGSEMIAALNKYRVPDSNKSAYLSDSYEQLYFNYFRQFRTGVRSSRVRAIIGGSAFSIYI</sequence>
<organism evidence="3 4">
    <name type="scientific">Paenibacillus piri</name>
    <dbReference type="NCBI Taxonomy" id="2547395"/>
    <lineage>
        <taxon>Bacteria</taxon>
        <taxon>Bacillati</taxon>
        <taxon>Bacillota</taxon>
        <taxon>Bacilli</taxon>
        <taxon>Bacillales</taxon>
        <taxon>Paenibacillaceae</taxon>
        <taxon>Paenibacillus</taxon>
    </lineage>
</organism>
<reference evidence="3 4" key="1">
    <citation type="submission" date="2019-03" db="EMBL/GenBank/DDBJ databases">
        <title>This is whole genome sequence of Paenibacillus sp MS74 strain.</title>
        <authorList>
            <person name="Trinh H.N."/>
        </authorList>
    </citation>
    <scope>NUCLEOTIDE SEQUENCE [LARGE SCALE GENOMIC DNA]</scope>
    <source>
        <strain evidence="3 4">MS74</strain>
    </source>
</reference>
<dbReference type="RefSeq" id="WP_133230280.1">
    <property type="nucleotide sequence ID" value="NZ_SMRT01000008.1"/>
</dbReference>
<keyword evidence="2" id="KW-0749">Sporulation</keyword>
<dbReference type="GO" id="GO:0003810">
    <property type="term" value="F:protein-glutamine gamma-glutamyltransferase activity"/>
    <property type="evidence" value="ECO:0007669"/>
    <property type="project" value="UniProtKB-EC"/>
</dbReference>
<evidence type="ECO:0000313" key="3">
    <source>
        <dbReference type="EMBL" id="TDF96139.1"/>
    </source>
</evidence>
<evidence type="ECO:0000256" key="1">
    <source>
        <dbReference type="ARBA" id="ARBA00022679"/>
    </source>
</evidence>
<accession>A0A4R5KKP3</accession>